<dbReference type="Proteomes" id="UP000663824">
    <property type="component" value="Unassembled WGS sequence"/>
</dbReference>
<gene>
    <name evidence="1" type="ORF">MBJ925_LOCUS10265</name>
</gene>
<dbReference type="AlphaFoldDB" id="A0A816NEK6"/>
<dbReference type="InterPro" id="IPR036397">
    <property type="entry name" value="RNaseH_sf"/>
</dbReference>
<dbReference type="EMBL" id="CAJNRE010004227">
    <property type="protein sequence ID" value="CAF2033399.1"/>
    <property type="molecule type" value="Genomic_DNA"/>
</dbReference>
<sequence>MVEQELAETPDSRLQRKKTSLIASLVNSLQADEPAEARKKEAEKTGGNGLFDDVFVSKTTKEEMESQLLDVIKRHCPEKSCPLTSSSIHWDREVVRLRMQSIFNHLHYRIIDVSSFYEMIQRWSTSEK</sequence>
<proteinExistence type="predicted"/>
<organism evidence="1 2">
    <name type="scientific">Rotaria magnacalcarata</name>
    <dbReference type="NCBI Taxonomy" id="392030"/>
    <lineage>
        <taxon>Eukaryota</taxon>
        <taxon>Metazoa</taxon>
        <taxon>Spiralia</taxon>
        <taxon>Gnathifera</taxon>
        <taxon>Rotifera</taxon>
        <taxon>Eurotatoria</taxon>
        <taxon>Bdelloidea</taxon>
        <taxon>Philodinida</taxon>
        <taxon>Philodinidae</taxon>
        <taxon>Rotaria</taxon>
    </lineage>
</organism>
<name>A0A816NEK6_9BILA</name>
<evidence type="ECO:0000313" key="2">
    <source>
        <dbReference type="Proteomes" id="UP000663824"/>
    </source>
</evidence>
<accession>A0A816NEK6</accession>
<evidence type="ECO:0000313" key="1">
    <source>
        <dbReference type="EMBL" id="CAF2033399.1"/>
    </source>
</evidence>
<dbReference type="SUPFAM" id="SSF53098">
    <property type="entry name" value="Ribonuclease H-like"/>
    <property type="match status" value="1"/>
</dbReference>
<dbReference type="GO" id="GO:0003676">
    <property type="term" value="F:nucleic acid binding"/>
    <property type="evidence" value="ECO:0007669"/>
    <property type="project" value="InterPro"/>
</dbReference>
<protein>
    <submittedName>
        <fullName evidence="1">Uncharacterized protein</fullName>
    </submittedName>
</protein>
<dbReference type="InterPro" id="IPR012337">
    <property type="entry name" value="RNaseH-like_sf"/>
</dbReference>
<comment type="caution">
    <text evidence="1">The sequence shown here is derived from an EMBL/GenBank/DDBJ whole genome shotgun (WGS) entry which is preliminary data.</text>
</comment>
<dbReference type="Gene3D" id="3.30.420.10">
    <property type="entry name" value="Ribonuclease H-like superfamily/Ribonuclease H"/>
    <property type="match status" value="1"/>
</dbReference>
<reference evidence="1" key="1">
    <citation type="submission" date="2021-02" db="EMBL/GenBank/DDBJ databases">
        <authorList>
            <person name="Nowell W R."/>
        </authorList>
    </citation>
    <scope>NUCLEOTIDE SEQUENCE</scope>
</reference>